<sequence>MKSNLLIKINFIIIEMCAIATNFRNLYAQRLNHITDSSIVPFTGMTNGNRTLFAPRWFISPSFASFAYKESYRYVSA</sequence>
<protein>
    <submittedName>
        <fullName evidence="1">Uncharacterized protein</fullName>
    </submittedName>
</protein>
<accession>A0AAW2FE80</accession>
<keyword evidence="2" id="KW-1185">Reference proteome</keyword>
<proteinExistence type="predicted"/>
<organism evidence="1 2">
    <name type="scientific">Cardiocondyla obscurior</name>
    <dbReference type="NCBI Taxonomy" id="286306"/>
    <lineage>
        <taxon>Eukaryota</taxon>
        <taxon>Metazoa</taxon>
        <taxon>Ecdysozoa</taxon>
        <taxon>Arthropoda</taxon>
        <taxon>Hexapoda</taxon>
        <taxon>Insecta</taxon>
        <taxon>Pterygota</taxon>
        <taxon>Neoptera</taxon>
        <taxon>Endopterygota</taxon>
        <taxon>Hymenoptera</taxon>
        <taxon>Apocrita</taxon>
        <taxon>Aculeata</taxon>
        <taxon>Formicoidea</taxon>
        <taxon>Formicidae</taxon>
        <taxon>Myrmicinae</taxon>
        <taxon>Cardiocondyla</taxon>
    </lineage>
</organism>
<evidence type="ECO:0000313" key="2">
    <source>
        <dbReference type="Proteomes" id="UP001430953"/>
    </source>
</evidence>
<dbReference type="Proteomes" id="UP001430953">
    <property type="component" value="Unassembled WGS sequence"/>
</dbReference>
<comment type="caution">
    <text evidence="1">The sequence shown here is derived from an EMBL/GenBank/DDBJ whole genome shotgun (WGS) entry which is preliminary data.</text>
</comment>
<dbReference type="AlphaFoldDB" id="A0AAW2FE80"/>
<reference evidence="1 2" key="1">
    <citation type="submission" date="2023-03" db="EMBL/GenBank/DDBJ databases">
        <title>High recombination rates correlate with genetic variation in Cardiocondyla obscurior ants.</title>
        <authorList>
            <person name="Errbii M."/>
        </authorList>
    </citation>
    <scope>NUCLEOTIDE SEQUENCE [LARGE SCALE GENOMIC DNA]</scope>
    <source>
        <strain evidence="1">Alpha-2009</strain>
        <tissue evidence="1">Whole body</tissue>
    </source>
</reference>
<gene>
    <name evidence="1" type="ORF">PUN28_012423</name>
</gene>
<name>A0AAW2FE80_9HYME</name>
<evidence type="ECO:0000313" key="1">
    <source>
        <dbReference type="EMBL" id="KAL0113254.1"/>
    </source>
</evidence>
<dbReference type="EMBL" id="JADYXP020000012">
    <property type="protein sequence ID" value="KAL0113254.1"/>
    <property type="molecule type" value="Genomic_DNA"/>
</dbReference>